<reference evidence="1 2" key="1">
    <citation type="submission" date="2024-02" db="EMBL/GenBank/DDBJ databases">
        <title>Deinococcus aluminii NBRC 112889.</title>
        <authorList>
            <person name="Ichikawa N."/>
            <person name="Katano-Makiyama Y."/>
            <person name="Hidaka K."/>
        </authorList>
    </citation>
    <scope>NUCLEOTIDE SEQUENCE [LARGE SCALE GENOMIC DNA]</scope>
    <source>
        <strain evidence="1 2">NBRC 112889</strain>
    </source>
</reference>
<accession>A0ABP9XDH9</accession>
<dbReference type="EMBL" id="BAABRV010000003">
    <property type="protein sequence ID" value="GAA5533402.1"/>
    <property type="molecule type" value="Genomic_DNA"/>
</dbReference>
<dbReference type="Proteomes" id="UP001404956">
    <property type="component" value="Unassembled WGS sequence"/>
</dbReference>
<keyword evidence="2" id="KW-1185">Reference proteome</keyword>
<organism evidence="1 2">
    <name type="scientific">Deinococcus aluminii</name>
    <dbReference type="NCBI Taxonomy" id="1656885"/>
    <lineage>
        <taxon>Bacteria</taxon>
        <taxon>Thermotogati</taxon>
        <taxon>Deinococcota</taxon>
        <taxon>Deinococci</taxon>
        <taxon>Deinococcales</taxon>
        <taxon>Deinococcaceae</taxon>
        <taxon>Deinococcus</taxon>
    </lineage>
</organism>
<protein>
    <submittedName>
        <fullName evidence="1">Uncharacterized protein</fullName>
    </submittedName>
</protein>
<sequence>MTTSRDINTLLYGKCTSCLSPDGVIYHDPPYASVYYCPKCAQRQALYQAGQDQLEMLVREGVQAWLSVWGAIPGMVDLGEQLRHIGDKLEEEFKVASSAQESTQSAPMPEAIS</sequence>
<comment type="caution">
    <text evidence="1">The sequence shown here is derived from an EMBL/GenBank/DDBJ whole genome shotgun (WGS) entry which is preliminary data.</text>
</comment>
<proteinExistence type="predicted"/>
<gene>
    <name evidence="1" type="ORF">Dalu01_01805</name>
</gene>
<evidence type="ECO:0000313" key="1">
    <source>
        <dbReference type="EMBL" id="GAA5533402.1"/>
    </source>
</evidence>
<evidence type="ECO:0000313" key="2">
    <source>
        <dbReference type="Proteomes" id="UP001404956"/>
    </source>
</evidence>
<name>A0ABP9XDH9_9DEIO</name>